<feature type="non-terminal residue" evidence="1">
    <location>
        <position position="1"/>
    </location>
</feature>
<sequence length="113" mass="12706">AVFFNSHCGLDDNHGRKRKEQEDATYEEEIEQDKRCTSIKEAVKFAKMNNLLGVIFEATLLVHVPSLITNVKQAGLILTTFGSANNDPHNIRIQEKYGVDAMVIDGVIKYNAR</sequence>
<evidence type="ECO:0000313" key="1">
    <source>
        <dbReference type="EMBL" id="CAG8806675.1"/>
    </source>
</evidence>
<reference evidence="1" key="1">
    <citation type="submission" date="2021-06" db="EMBL/GenBank/DDBJ databases">
        <authorList>
            <person name="Kallberg Y."/>
            <person name="Tangrot J."/>
            <person name="Rosling A."/>
        </authorList>
    </citation>
    <scope>NUCLEOTIDE SEQUENCE</scope>
    <source>
        <strain evidence="1">MA461A</strain>
    </source>
</reference>
<protein>
    <submittedName>
        <fullName evidence="1">3790_t:CDS:1</fullName>
    </submittedName>
</protein>
<dbReference type="Proteomes" id="UP000789920">
    <property type="component" value="Unassembled WGS sequence"/>
</dbReference>
<gene>
    <name evidence="1" type="ORF">RPERSI_LOCUS22214</name>
</gene>
<accession>A0ACA9RSD8</accession>
<dbReference type="EMBL" id="CAJVQC010066743">
    <property type="protein sequence ID" value="CAG8806675.1"/>
    <property type="molecule type" value="Genomic_DNA"/>
</dbReference>
<comment type="caution">
    <text evidence="1">The sequence shown here is derived from an EMBL/GenBank/DDBJ whole genome shotgun (WGS) entry which is preliminary data.</text>
</comment>
<evidence type="ECO:0000313" key="2">
    <source>
        <dbReference type="Proteomes" id="UP000789920"/>
    </source>
</evidence>
<organism evidence="1 2">
    <name type="scientific">Racocetra persica</name>
    <dbReference type="NCBI Taxonomy" id="160502"/>
    <lineage>
        <taxon>Eukaryota</taxon>
        <taxon>Fungi</taxon>
        <taxon>Fungi incertae sedis</taxon>
        <taxon>Mucoromycota</taxon>
        <taxon>Glomeromycotina</taxon>
        <taxon>Glomeromycetes</taxon>
        <taxon>Diversisporales</taxon>
        <taxon>Gigasporaceae</taxon>
        <taxon>Racocetra</taxon>
    </lineage>
</organism>
<proteinExistence type="predicted"/>
<name>A0ACA9RSD8_9GLOM</name>
<keyword evidence="2" id="KW-1185">Reference proteome</keyword>